<dbReference type="InterPro" id="IPR051908">
    <property type="entry name" value="Ribosomal_N-acetyltransferase"/>
</dbReference>
<dbReference type="PANTHER" id="PTHR43441">
    <property type="entry name" value="RIBOSOMAL-PROTEIN-SERINE ACETYLTRANSFERASE"/>
    <property type="match status" value="1"/>
</dbReference>
<dbReference type="GO" id="GO:1990189">
    <property type="term" value="F:protein N-terminal-serine acetyltransferase activity"/>
    <property type="evidence" value="ECO:0007669"/>
    <property type="project" value="TreeGrafter"/>
</dbReference>
<evidence type="ECO:0000259" key="1">
    <source>
        <dbReference type="PROSITE" id="PS51186"/>
    </source>
</evidence>
<organism evidence="2 3">
    <name type="scientific">Deinococcus koreensis</name>
    <dbReference type="NCBI Taxonomy" id="2054903"/>
    <lineage>
        <taxon>Bacteria</taxon>
        <taxon>Thermotogati</taxon>
        <taxon>Deinococcota</taxon>
        <taxon>Deinococci</taxon>
        <taxon>Deinococcales</taxon>
        <taxon>Deinococcaceae</taxon>
        <taxon>Deinococcus</taxon>
    </lineage>
</organism>
<dbReference type="InterPro" id="IPR000182">
    <property type="entry name" value="GNAT_dom"/>
</dbReference>
<keyword evidence="2" id="KW-0808">Transferase</keyword>
<name>A0A2K3USH5_9DEIO</name>
<dbReference type="RefSeq" id="WP_103313981.1">
    <property type="nucleotide sequence ID" value="NZ_PPPD01000003.1"/>
</dbReference>
<keyword evidence="3" id="KW-1185">Reference proteome</keyword>
<accession>A0A2K3USH5</accession>
<evidence type="ECO:0000313" key="2">
    <source>
        <dbReference type="EMBL" id="PNY79467.1"/>
    </source>
</evidence>
<dbReference type="InterPro" id="IPR016181">
    <property type="entry name" value="Acyl_CoA_acyltransferase"/>
</dbReference>
<dbReference type="Pfam" id="PF13302">
    <property type="entry name" value="Acetyltransf_3"/>
    <property type="match status" value="1"/>
</dbReference>
<sequence length="182" mass="19614">MSILTSRLELRPLRPDDAPALAAYRNDPAIAAFQGWPLPYGLSDAAALIDEMAGRTLGVEPGWVQWGVARPGGPLLGDVALRRHGPQAEIGLTLAPASHGQGFATEAGLALLAHAFGTLKLRRLHAGIDPRNLTVTRLLARLSFRHEGTLREAYEHRGEWADEALYALLASEWAQSGADREA</sequence>
<dbReference type="GO" id="GO:0008999">
    <property type="term" value="F:protein-N-terminal-alanine acetyltransferase activity"/>
    <property type="evidence" value="ECO:0007669"/>
    <property type="project" value="TreeGrafter"/>
</dbReference>
<dbReference type="SUPFAM" id="SSF55729">
    <property type="entry name" value="Acyl-CoA N-acyltransferases (Nat)"/>
    <property type="match status" value="1"/>
</dbReference>
<comment type="caution">
    <text evidence="2">The sequence shown here is derived from an EMBL/GenBank/DDBJ whole genome shotgun (WGS) entry which is preliminary data.</text>
</comment>
<dbReference type="Gene3D" id="3.40.630.30">
    <property type="match status" value="1"/>
</dbReference>
<dbReference type="GO" id="GO:0005737">
    <property type="term" value="C:cytoplasm"/>
    <property type="evidence" value="ECO:0007669"/>
    <property type="project" value="TreeGrafter"/>
</dbReference>
<dbReference type="PANTHER" id="PTHR43441:SF11">
    <property type="entry name" value="RIBOSOMAL-PROTEIN-SERINE ACETYLTRANSFERASE"/>
    <property type="match status" value="1"/>
</dbReference>
<dbReference type="PROSITE" id="PS51186">
    <property type="entry name" value="GNAT"/>
    <property type="match status" value="1"/>
</dbReference>
<dbReference type="Proteomes" id="UP000236379">
    <property type="component" value="Unassembled WGS sequence"/>
</dbReference>
<dbReference type="EMBL" id="PPPD01000003">
    <property type="protein sequence ID" value="PNY79467.1"/>
    <property type="molecule type" value="Genomic_DNA"/>
</dbReference>
<evidence type="ECO:0000313" key="3">
    <source>
        <dbReference type="Proteomes" id="UP000236379"/>
    </source>
</evidence>
<dbReference type="OrthoDB" id="9785602at2"/>
<dbReference type="AlphaFoldDB" id="A0A2K3USH5"/>
<feature type="domain" description="N-acetyltransferase" evidence="1">
    <location>
        <begin position="8"/>
        <end position="171"/>
    </location>
</feature>
<protein>
    <submittedName>
        <fullName evidence="2">N-acetyltransferase</fullName>
    </submittedName>
</protein>
<reference evidence="2 3" key="1">
    <citation type="submission" date="2018-01" db="EMBL/GenBank/DDBJ databases">
        <title>Deinococcus koreensis sp. nov., a radiation-resistant bacterium isolated from river water.</title>
        <authorList>
            <person name="Choi A."/>
        </authorList>
    </citation>
    <scope>NUCLEOTIDE SEQUENCE [LARGE SCALE GENOMIC DNA]</scope>
    <source>
        <strain evidence="2 3">SJW1-2</strain>
    </source>
</reference>
<proteinExistence type="predicted"/>
<gene>
    <name evidence="2" type="ORF">CVO96_18710</name>
</gene>